<evidence type="ECO:0000313" key="2">
    <source>
        <dbReference type="EMBL" id="AFZ14421.1"/>
    </source>
</evidence>
<dbReference type="RefSeq" id="WP_015204526.1">
    <property type="nucleotide sequence ID" value="NC_019753.1"/>
</dbReference>
<accession>K9W2G9</accession>
<feature type="chain" id="PRO_5003937295" evidence="1">
    <location>
        <begin position="30"/>
        <end position="79"/>
    </location>
</feature>
<dbReference type="Proteomes" id="UP000010472">
    <property type="component" value="Chromosome"/>
</dbReference>
<protein>
    <submittedName>
        <fullName evidence="2">Uncharacterized protein</fullName>
    </submittedName>
</protein>
<dbReference type="AlphaFoldDB" id="K9W2G9"/>
<dbReference type="KEGG" id="cep:Cri9333_3598"/>
<feature type="signal peptide" evidence="1">
    <location>
        <begin position="1"/>
        <end position="29"/>
    </location>
</feature>
<dbReference type="OrthoDB" id="467016at2"/>
<gene>
    <name evidence="2" type="ORF">Cri9333_3598</name>
</gene>
<keyword evidence="3" id="KW-1185">Reference proteome</keyword>
<evidence type="ECO:0000313" key="3">
    <source>
        <dbReference type="Proteomes" id="UP000010472"/>
    </source>
</evidence>
<evidence type="ECO:0000256" key="1">
    <source>
        <dbReference type="SAM" id="SignalP"/>
    </source>
</evidence>
<sequence>MNGKTNRFILLIVACSAAGVLVGGTASWAESTQCMQAELPTSNCLIQNPISKTFEGMSVGLIAGASAAVGATLQMKQEE</sequence>
<dbReference type="EMBL" id="CP003620">
    <property type="protein sequence ID" value="AFZ14421.1"/>
    <property type="molecule type" value="Genomic_DNA"/>
</dbReference>
<reference evidence="2 3" key="1">
    <citation type="submission" date="2012-06" db="EMBL/GenBank/DDBJ databases">
        <title>Finished chromosome of genome of Crinalium epipsammum PCC 9333.</title>
        <authorList>
            <consortium name="US DOE Joint Genome Institute"/>
            <person name="Gugger M."/>
            <person name="Coursin T."/>
            <person name="Rippka R."/>
            <person name="Tandeau De Marsac N."/>
            <person name="Huntemann M."/>
            <person name="Wei C.-L."/>
            <person name="Han J."/>
            <person name="Detter J.C."/>
            <person name="Han C."/>
            <person name="Tapia R."/>
            <person name="Davenport K."/>
            <person name="Daligault H."/>
            <person name="Erkkila T."/>
            <person name="Gu W."/>
            <person name="Munk A.C.C."/>
            <person name="Teshima H."/>
            <person name="Xu Y."/>
            <person name="Chain P."/>
            <person name="Chen A."/>
            <person name="Krypides N."/>
            <person name="Mavromatis K."/>
            <person name="Markowitz V."/>
            <person name="Szeto E."/>
            <person name="Ivanova N."/>
            <person name="Mikhailova N."/>
            <person name="Ovchinnikova G."/>
            <person name="Pagani I."/>
            <person name="Pati A."/>
            <person name="Goodwin L."/>
            <person name="Peters L."/>
            <person name="Pitluck S."/>
            <person name="Woyke T."/>
            <person name="Kerfeld C."/>
        </authorList>
    </citation>
    <scope>NUCLEOTIDE SEQUENCE [LARGE SCALE GENOMIC DNA]</scope>
    <source>
        <strain evidence="2 3">PCC 9333</strain>
    </source>
</reference>
<organism evidence="2 3">
    <name type="scientific">Crinalium epipsammum PCC 9333</name>
    <dbReference type="NCBI Taxonomy" id="1173022"/>
    <lineage>
        <taxon>Bacteria</taxon>
        <taxon>Bacillati</taxon>
        <taxon>Cyanobacteriota</taxon>
        <taxon>Cyanophyceae</taxon>
        <taxon>Gomontiellales</taxon>
        <taxon>Gomontiellaceae</taxon>
        <taxon>Crinalium</taxon>
    </lineage>
</organism>
<keyword evidence="1" id="KW-0732">Signal</keyword>
<name>K9W2G9_9CYAN</name>
<proteinExistence type="predicted"/>
<dbReference type="HOGENOM" id="CLU_2602519_0_0_3"/>
<dbReference type="STRING" id="1173022.Cri9333_3598"/>
<dbReference type="eggNOG" id="ENOG50334DD">
    <property type="taxonomic scope" value="Bacteria"/>
</dbReference>